<evidence type="ECO:0000259" key="2">
    <source>
        <dbReference type="Pfam" id="PF03033"/>
    </source>
</evidence>
<gene>
    <name evidence="3" type="ORF">IWX90DRAFT_510211</name>
</gene>
<keyword evidence="4" id="KW-1185">Reference proteome</keyword>
<accession>A0ABR1Y684</accession>
<dbReference type="InterPro" id="IPR004276">
    <property type="entry name" value="GlycoTrans_28_N"/>
</dbReference>
<proteinExistence type="predicted"/>
<evidence type="ECO:0000313" key="4">
    <source>
        <dbReference type="Proteomes" id="UP001456524"/>
    </source>
</evidence>
<dbReference type="PANTHER" id="PTHR48050:SF27">
    <property type="entry name" value="GLUCOSYLTRANSFERASE, PUTATIVE (AFU_ORTHOLOGUE AFUA_7G04880)-RELATED"/>
    <property type="match status" value="1"/>
</dbReference>
<dbReference type="SUPFAM" id="SSF53756">
    <property type="entry name" value="UDP-Glycosyltransferase/glycogen phosphorylase"/>
    <property type="match status" value="1"/>
</dbReference>
<dbReference type="Gene3D" id="3.40.50.2000">
    <property type="entry name" value="Glycogen Phosphorylase B"/>
    <property type="match status" value="1"/>
</dbReference>
<reference evidence="3 4" key="1">
    <citation type="journal article" date="2022" name="G3 (Bethesda)">
        <title>Enemy or ally: a genomic approach to elucidate the lifestyle of Phyllosticta citrichinaensis.</title>
        <authorList>
            <person name="Buijs V.A."/>
            <person name="Groenewald J.Z."/>
            <person name="Haridas S."/>
            <person name="LaButti K.M."/>
            <person name="Lipzen A."/>
            <person name="Martin F.M."/>
            <person name="Barry K."/>
            <person name="Grigoriev I.V."/>
            <person name="Crous P.W."/>
            <person name="Seidl M.F."/>
        </authorList>
    </citation>
    <scope>NUCLEOTIDE SEQUENCE [LARGE SCALE GENOMIC DNA]</scope>
    <source>
        <strain evidence="3 4">CBS 129764</strain>
    </source>
</reference>
<dbReference type="PANTHER" id="PTHR48050">
    <property type="entry name" value="STEROL 3-BETA-GLUCOSYLTRANSFERASE"/>
    <property type="match status" value="1"/>
</dbReference>
<comment type="caution">
    <text evidence="3">The sequence shown here is derived from an EMBL/GenBank/DDBJ whole genome shotgun (WGS) entry which is preliminary data.</text>
</comment>
<sequence>MAEKSQHEYHALGRRLSKLVRDRDSVFSEPPPPYSETEPARREWHIKLNIAIQVIGSRGDVQPFIALGNALQKYGHRVRIGTHNVFEDFVRGSGLEFYPIGGDPADLMAIKALRAGDIGRKRAMVAEMLDGCWKSCIEPDQRTNMPFTADAIIGNPPAFAPIHCAEALGIPVHLMFTMPWMSTRAFPHPLANIKSKDTDRRLANYISYGIVEFLTWQGLGDVINKWRVGIDLEPVPITEGPNLAKTLQVPFTYFWSPALVPKPADWQPHIGECQPFWGDMVAAAGAGPSPIPHRQLDSWILAEAITHCLTPEASDAAQGIAAKMRADNGAENAVHSFHAHLPLERIQCDLIPNRPAFWLYKKGKTRMKLSKLATGLVATRLDLNRKHFRTYAPHQIVIENRRCDPVTGTHSAGIGIMKDLVKDTAGIFLNPVQEYRRIQRTSYDDLDTRLKKAESVAARSTRPPSPASSLSSFDVRQIKDIERFEWSAAPPFTRPRRRSPNAKTSTLVDLPYATAEGLLALPGYVGSTPSSSSRSLAAGPSSDAASATSKAPSSFAAFIDGPATHDPITDWRSGAVKGAGRGVVSRLNKTSAGVLGLVAFPGHGLTKSLRAGVYCQRAKAVVARRWEESEWLVGDVWGVEGADVDVGVVVLGW</sequence>
<name>A0ABR1Y684_9PEZI</name>
<feature type="domain" description="Glycosyltransferase family 28 N-terminal" evidence="2">
    <location>
        <begin position="50"/>
        <end position="187"/>
    </location>
</feature>
<dbReference type="InterPro" id="IPR002213">
    <property type="entry name" value="UDP_glucos_trans"/>
</dbReference>
<evidence type="ECO:0000256" key="1">
    <source>
        <dbReference type="ARBA" id="ARBA00022679"/>
    </source>
</evidence>
<dbReference type="CDD" id="cd03784">
    <property type="entry name" value="GT1_Gtf-like"/>
    <property type="match status" value="1"/>
</dbReference>
<protein>
    <submittedName>
        <fullName evidence="3">Sterol glucosyltransferase</fullName>
    </submittedName>
</protein>
<dbReference type="Pfam" id="PF03033">
    <property type="entry name" value="Glyco_transf_28"/>
    <property type="match status" value="1"/>
</dbReference>
<organism evidence="3 4">
    <name type="scientific">Phyllosticta citrichinensis</name>
    <dbReference type="NCBI Taxonomy" id="1130410"/>
    <lineage>
        <taxon>Eukaryota</taxon>
        <taxon>Fungi</taxon>
        <taxon>Dikarya</taxon>
        <taxon>Ascomycota</taxon>
        <taxon>Pezizomycotina</taxon>
        <taxon>Dothideomycetes</taxon>
        <taxon>Dothideomycetes incertae sedis</taxon>
        <taxon>Botryosphaeriales</taxon>
        <taxon>Phyllostictaceae</taxon>
        <taxon>Phyllosticta</taxon>
    </lineage>
</organism>
<dbReference type="InterPro" id="IPR050426">
    <property type="entry name" value="Glycosyltransferase_28"/>
</dbReference>
<keyword evidence="1" id="KW-0808">Transferase</keyword>
<dbReference type="Proteomes" id="UP001456524">
    <property type="component" value="Unassembled WGS sequence"/>
</dbReference>
<dbReference type="EMBL" id="JBBWUH010000001">
    <property type="protein sequence ID" value="KAK8177423.1"/>
    <property type="molecule type" value="Genomic_DNA"/>
</dbReference>
<evidence type="ECO:0000313" key="3">
    <source>
        <dbReference type="EMBL" id="KAK8177423.1"/>
    </source>
</evidence>